<evidence type="ECO:0000313" key="6">
    <source>
        <dbReference type="Proteomes" id="UP000612055"/>
    </source>
</evidence>
<dbReference type="OrthoDB" id="2015213at2759"/>
<comment type="catalytic activity">
    <reaction evidence="3">
        <text>glutathione + H2O = L-cysteinylglycine + L-glutamate</text>
        <dbReference type="Rhea" id="RHEA:28807"/>
        <dbReference type="ChEBI" id="CHEBI:15377"/>
        <dbReference type="ChEBI" id="CHEBI:29985"/>
        <dbReference type="ChEBI" id="CHEBI:57925"/>
        <dbReference type="ChEBI" id="CHEBI:61694"/>
        <dbReference type="EC" id="3.4.19.13"/>
    </reaction>
</comment>
<dbReference type="Proteomes" id="UP000612055">
    <property type="component" value="Unassembled WGS sequence"/>
</dbReference>
<gene>
    <name evidence="5" type="ORF">HYH03_007545</name>
</gene>
<comment type="catalytic activity">
    <reaction evidence="3">
        <text>an N-terminal (5-L-glutamyl)-[peptide] + an alpha-amino acid = 5-L-glutamyl amino acid + an N-terminal L-alpha-aminoacyl-[peptide]</text>
        <dbReference type="Rhea" id="RHEA:23904"/>
        <dbReference type="Rhea" id="RHEA-COMP:9780"/>
        <dbReference type="Rhea" id="RHEA-COMP:9795"/>
        <dbReference type="ChEBI" id="CHEBI:77644"/>
        <dbReference type="ChEBI" id="CHEBI:78597"/>
        <dbReference type="ChEBI" id="CHEBI:78599"/>
        <dbReference type="ChEBI" id="CHEBI:78608"/>
        <dbReference type="EC" id="2.3.2.2"/>
    </reaction>
</comment>
<comment type="pathway">
    <text evidence="3">Sulfur metabolism; glutathione metabolism.</text>
</comment>
<proteinExistence type="predicted"/>
<feature type="signal peptide" evidence="4">
    <location>
        <begin position="1"/>
        <end position="20"/>
    </location>
</feature>
<keyword evidence="3" id="KW-0012">Acyltransferase</keyword>
<sequence length="641" mass="65952">MGSVLVFLVIMAAVFTGGGGGGSGGQPSFPVPEGAVYGCTDSEALCLIVQPNSTADRDYRGKPRKVTGSRGVVATDQSRCADIGAAVLEEGGHAVDAAVAAALCQGVVNPFASGIGGGHFAMIRLANGSTEFINAREVAPGAAHKDLYAGLPSNASVYGGLAVAVPLELRGLELAWRRHGRLPWARLVAPAAEIAAHGFAAHPYYVYTVGPYTLRVLQADPLTAEAFLVRDAATGRYRAPFVGELCCRRPALAATLNAVAKYGVDWLYAPERLEALAREVREAGGVMTAQDLQDAQPYVTAPLSFPLPGPANYTLVLPPPPSSGAVAALALAILGGYPTPWADTEPALAAHRTVEAFKHAFAVRSAMGDPGPPGAANPFVDVGGVLGDVADPAFVDQLRAAINDSSVLPLSAYGGKYNPILSGSPGPAPEDRGTSHLAVLDAAGNAVSLTTTVNGPFGAAVISRSTGILLNNEMDDFSKPDAPNIYNLAPSAANYIAPFKRPLSSMAPAFVLGPAPGGGQRLVMVVGASNGPRILTGIVQTVLRTLYGKSDPLAAVSGGRLHSQWLPDSVLYENYTALAAPIVNDPAVVEALRGRGNNMVQYGSQLGDVQAILVEAQADGSLRATAVADPRKDGAPAAARR</sequence>
<feature type="binding site" evidence="2">
    <location>
        <position position="531"/>
    </location>
    <ligand>
        <name>L-glutamate</name>
        <dbReference type="ChEBI" id="CHEBI:29985"/>
    </ligand>
</feature>
<dbReference type="PANTHER" id="PTHR11686">
    <property type="entry name" value="GAMMA GLUTAMYL TRANSPEPTIDASE"/>
    <property type="match status" value="1"/>
</dbReference>
<evidence type="ECO:0000256" key="1">
    <source>
        <dbReference type="PIRSR" id="PIRSR600101-1"/>
    </source>
</evidence>
<dbReference type="GO" id="GO:0005886">
    <property type="term" value="C:plasma membrane"/>
    <property type="evidence" value="ECO:0007669"/>
    <property type="project" value="TreeGrafter"/>
</dbReference>
<accession>A0A836BZQ1</accession>
<dbReference type="GO" id="GO:0036374">
    <property type="term" value="F:glutathione hydrolase activity"/>
    <property type="evidence" value="ECO:0007669"/>
    <property type="project" value="UniProtKB-UniRule"/>
</dbReference>
<evidence type="ECO:0000313" key="5">
    <source>
        <dbReference type="EMBL" id="KAG2494187.1"/>
    </source>
</evidence>
<dbReference type="SUPFAM" id="SSF56235">
    <property type="entry name" value="N-terminal nucleophile aminohydrolases (Ntn hydrolases)"/>
    <property type="match status" value="1"/>
</dbReference>
<dbReference type="AlphaFoldDB" id="A0A836BZQ1"/>
<dbReference type="GO" id="GO:0006751">
    <property type="term" value="P:glutathione catabolic process"/>
    <property type="evidence" value="ECO:0007669"/>
    <property type="project" value="UniProtKB-UniRule"/>
</dbReference>
<feature type="binding site" evidence="2">
    <location>
        <begin position="452"/>
        <end position="454"/>
    </location>
    <ligand>
        <name>L-glutamate</name>
        <dbReference type="ChEBI" id="CHEBI:29985"/>
    </ligand>
</feature>
<dbReference type="Pfam" id="PF01019">
    <property type="entry name" value="G_glu_transpept"/>
    <property type="match status" value="1"/>
</dbReference>
<comment type="caution">
    <text evidence="5">The sequence shown here is derived from an EMBL/GenBank/DDBJ whole genome shotgun (WGS) entry which is preliminary data.</text>
</comment>
<reference evidence="5" key="1">
    <citation type="journal article" date="2020" name="bioRxiv">
        <title>Comparative genomics of Chlamydomonas.</title>
        <authorList>
            <person name="Craig R.J."/>
            <person name="Hasan A.R."/>
            <person name="Ness R.W."/>
            <person name="Keightley P.D."/>
        </authorList>
    </citation>
    <scope>NUCLEOTIDE SEQUENCE</scope>
    <source>
        <strain evidence="5">CCAP 11/70</strain>
    </source>
</reference>
<organism evidence="5 6">
    <name type="scientific">Edaphochlamys debaryana</name>
    <dbReference type="NCBI Taxonomy" id="47281"/>
    <lineage>
        <taxon>Eukaryota</taxon>
        <taxon>Viridiplantae</taxon>
        <taxon>Chlorophyta</taxon>
        <taxon>core chlorophytes</taxon>
        <taxon>Chlorophyceae</taxon>
        <taxon>CS clade</taxon>
        <taxon>Chlamydomonadales</taxon>
        <taxon>Chlamydomonadales incertae sedis</taxon>
        <taxon>Edaphochlamys</taxon>
    </lineage>
</organism>
<protein>
    <recommendedName>
        <fullName evidence="3">Glutathione hydrolase</fullName>
        <ecNumber evidence="3">2.3.2.2</ecNumber>
        <ecNumber evidence="3">3.4.19.13</ecNumber>
    </recommendedName>
    <alternativeName>
        <fullName evidence="3">Gamma-glutamyltransferase</fullName>
    </alternativeName>
    <alternativeName>
        <fullName evidence="3">Gamma-glutamyltranspeptidase</fullName>
    </alternativeName>
</protein>
<dbReference type="InterPro" id="IPR029055">
    <property type="entry name" value="Ntn_hydrolases_N"/>
</dbReference>
<feature type="binding site" evidence="2">
    <location>
        <position position="476"/>
    </location>
    <ligand>
        <name>L-glutamate</name>
        <dbReference type="ChEBI" id="CHEBI:29985"/>
    </ligand>
</feature>
<comment type="catalytic activity">
    <reaction evidence="3">
        <text>an S-substituted glutathione + H2O = an S-substituted L-cysteinylglycine + L-glutamate</text>
        <dbReference type="Rhea" id="RHEA:59468"/>
        <dbReference type="ChEBI" id="CHEBI:15377"/>
        <dbReference type="ChEBI" id="CHEBI:29985"/>
        <dbReference type="ChEBI" id="CHEBI:90779"/>
        <dbReference type="ChEBI" id="CHEBI:143103"/>
        <dbReference type="EC" id="3.4.19.13"/>
    </reaction>
</comment>
<dbReference type="EC" id="3.4.19.13" evidence="3"/>
<keyword evidence="6" id="KW-1185">Reference proteome</keyword>
<keyword evidence="4" id="KW-0732">Signal</keyword>
<comment type="function">
    <text evidence="3">Cleaves the gamma-glutamyl peptide bond of glutathione and glutathione conjugates.</text>
</comment>
<feature type="chain" id="PRO_5032848734" description="Glutathione hydrolase" evidence="4">
    <location>
        <begin position="21"/>
        <end position="641"/>
    </location>
</feature>
<dbReference type="PRINTS" id="PR01210">
    <property type="entry name" value="GGTRANSPTASE"/>
</dbReference>
<feature type="binding site" evidence="2">
    <location>
        <begin position="504"/>
        <end position="505"/>
    </location>
    <ligand>
        <name>L-glutamate</name>
        <dbReference type="ChEBI" id="CHEBI:29985"/>
    </ligand>
</feature>
<dbReference type="InterPro" id="IPR043137">
    <property type="entry name" value="GGT_ssub_C"/>
</dbReference>
<dbReference type="UniPathway" id="UPA00204"/>
<evidence type="ECO:0000256" key="4">
    <source>
        <dbReference type="SAM" id="SignalP"/>
    </source>
</evidence>
<dbReference type="PANTHER" id="PTHR11686:SF9">
    <property type="entry name" value="RE13973P"/>
    <property type="match status" value="1"/>
</dbReference>
<evidence type="ECO:0000256" key="2">
    <source>
        <dbReference type="PIRSR" id="PIRSR600101-2"/>
    </source>
</evidence>
<feature type="binding site" evidence="2">
    <location>
        <position position="136"/>
    </location>
    <ligand>
        <name>L-glutamate</name>
        <dbReference type="ChEBI" id="CHEBI:29985"/>
    </ligand>
</feature>
<keyword evidence="3" id="KW-0808">Transferase</keyword>
<evidence type="ECO:0000256" key="3">
    <source>
        <dbReference type="RuleBase" id="RU368068"/>
    </source>
</evidence>
<keyword evidence="3" id="KW-0378">Hydrolase</keyword>
<dbReference type="Gene3D" id="1.10.246.130">
    <property type="match status" value="1"/>
</dbReference>
<dbReference type="InterPro" id="IPR043138">
    <property type="entry name" value="GGT_lsub"/>
</dbReference>
<feature type="active site" description="Nucleophile" evidence="1">
    <location>
        <position position="434"/>
    </location>
</feature>
<dbReference type="EMBL" id="JAEHOE010000032">
    <property type="protein sequence ID" value="KAG2494187.1"/>
    <property type="molecule type" value="Genomic_DNA"/>
</dbReference>
<dbReference type="GO" id="GO:0103068">
    <property type="term" value="F:leukotriene C4 gamma-glutamyl transferase activity"/>
    <property type="evidence" value="ECO:0007669"/>
    <property type="project" value="UniProtKB-EC"/>
</dbReference>
<name>A0A836BZQ1_9CHLO</name>
<dbReference type="EC" id="2.3.2.2" evidence="3"/>
<dbReference type="Gene3D" id="3.60.20.40">
    <property type="match status" value="1"/>
</dbReference>
<dbReference type="InterPro" id="IPR000101">
    <property type="entry name" value="GGT_peptidase"/>
</dbReference>